<dbReference type="Gene3D" id="1.10.357.10">
    <property type="entry name" value="Tetracycline Repressor, domain 2"/>
    <property type="match status" value="1"/>
</dbReference>
<dbReference type="SUPFAM" id="SSF46689">
    <property type="entry name" value="Homeodomain-like"/>
    <property type="match status" value="1"/>
</dbReference>
<reference evidence="4 5" key="1">
    <citation type="submission" date="2015-07" db="EMBL/GenBank/DDBJ databases">
        <title>Genome sequence of Leptolinea tardivitalis DSM 16556.</title>
        <authorList>
            <person name="Hemp J."/>
            <person name="Ward L.M."/>
            <person name="Pace L.A."/>
            <person name="Fischer W.W."/>
        </authorList>
    </citation>
    <scope>NUCLEOTIDE SEQUENCE [LARGE SCALE GENOMIC DNA]</scope>
    <source>
        <strain evidence="4 5">YMTK-2</strain>
    </source>
</reference>
<dbReference type="RefSeq" id="WP_062421952.1">
    <property type="nucleotide sequence ID" value="NZ_BBYA01000009.1"/>
</dbReference>
<dbReference type="InterPro" id="IPR001647">
    <property type="entry name" value="HTH_TetR"/>
</dbReference>
<comment type="caution">
    <text evidence="4">The sequence shown here is derived from an EMBL/GenBank/DDBJ whole genome shotgun (WGS) entry which is preliminary data.</text>
</comment>
<dbReference type="InterPro" id="IPR009057">
    <property type="entry name" value="Homeodomain-like_sf"/>
</dbReference>
<dbReference type="OrthoDB" id="9806334at2"/>
<feature type="domain" description="HTH tetR-type" evidence="3">
    <location>
        <begin position="3"/>
        <end position="64"/>
    </location>
</feature>
<keyword evidence="1 2" id="KW-0238">DNA-binding</keyword>
<evidence type="ECO:0000313" key="5">
    <source>
        <dbReference type="Proteomes" id="UP000050430"/>
    </source>
</evidence>
<accession>A0A0P6XF75</accession>
<gene>
    <name evidence="4" type="ORF">ADM99_04685</name>
</gene>
<dbReference type="EMBL" id="LGCK01000006">
    <property type="protein sequence ID" value="KPL73481.1"/>
    <property type="molecule type" value="Genomic_DNA"/>
</dbReference>
<dbReference type="Proteomes" id="UP000050430">
    <property type="component" value="Unassembled WGS sequence"/>
</dbReference>
<proteinExistence type="predicted"/>
<dbReference type="Pfam" id="PF00440">
    <property type="entry name" value="TetR_N"/>
    <property type="match status" value="1"/>
</dbReference>
<name>A0A0P6XF75_9CHLR</name>
<evidence type="ECO:0000256" key="1">
    <source>
        <dbReference type="ARBA" id="ARBA00023125"/>
    </source>
</evidence>
<evidence type="ECO:0000259" key="3">
    <source>
        <dbReference type="PROSITE" id="PS50977"/>
    </source>
</evidence>
<keyword evidence="5" id="KW-1185">Reference proteome</keyword>
<dbReference type="STRING" id="229920.ADM99_04685"/>
<dbReference type="AlphaFoldDB" id="A0A0P6XF75"/>
<organism evidence="4 5">
    <name type="scientific">Leptolinea tardivitalis</name>
    <dbReference type="NCBI Taxonomy" id="229920"/>
    <lineage>
        <taxon>Bacteria</taxon>
        <taxon>Bacillati</taxon>
        <taxon>Chloroflexota</taxon>
        <taxon>Anaerolineae</taxon>
        <taxon>Anaerolineales</taxon>
        <taxon>Anaerolineaceae</taxon>
        <taxon>Leptolinea</taxon>
    </lineage>
</organism>
<protein>
    <recommendedName>
        <fullName evidence="3">HTH tetR-type domain-containing protein</fullName>
    </recommendedName>
</protein>
<feature type="DNA-binding region" description="H-T-H motif" evidence="2">
    <location>
        <begin position="27"/>
        <end position="46"/>
    </location>
</feature>
<sequence>MKNNIREQILQATIQLLESDNDASHLTVRQIAEKAGVGLGLINYHFKSRDALINDAIGAMMFHAAKPYFSIPSAYENDPADAIKSIFKATSEIGIRYSLGRFAVQYTLLNGNMEVPALIVPLLRQYFEGRKSDLEIRMMAFSMVTTIQVAYIRSDAFRIYAGMDIQNEQQRNQLIDLVVDQFLSKEQK</sequence>
<dbReference type="PROSITE" id="PS50977">
    <property type="entry name" value="HTH_TETR_2"/>
    <property type="match status" value="1"/>
</dbReference>
<evidence type="ECO:0000313" key="4">
    <source>
        <dbReference type="EMBL" id="KPL73481.1"/>
    </source>
</evidence>
<dbReference type="GO" id="GO:0003677">
    <property type="term" value="F:DNA binding"/>
    <property type="evidence" value="ECO:0007669"/>
    <property type="project" value="UniProtKB-UniRule"/>
</dbReference>
<evidence type="ECO:0000256" key="2">
    <source>
        <dbReference type="PROSITE-ProRule" id="PRU00335"/>
    </source>
</evidence>